<gene>
    <name evidence="7" type="primary">MED9</name>
    <name evidence="9" type="ORF">Cni_G00036</name>
</gene>
<name>A0AAQ3PYT9_9LILI</name>
<evidence type="ECO:0000313" key="10">
    <source>
        <dbReference type="Proteomes" id="UP001327560"/>
    </source>
</evidence>
<comment type="subcellular location">
    <subcellularLocation>
        <location evidence="1 7">Nucleus</location>
    </subcellularLocation>
</comment>
<evidence type="ECO:0000256" key="4">
    <source>
        <dbReference type="ARBA" id="ARBA00023159"/>
    </source>
</evidence>
<keyword evidence="5 7" id="KW-0804">Transcription</keyword>
<evidence type="ECO:0000256" key="8">
    <source>
        <dbReference type="SAM" id="MobiDB-lite"/>
    </source>
</evidence>
<comment type="similarity">
    <text evidence="2 7">Belongs to the Mediator complex subunit 9 family.</text>
</comment>
<dbReference type="GO" id="GO:0016592">
    <property type="term" value="C:mediator complex"/>
    <property type="evidence" value="ECO:0007669"/>
    <property type="project" value="InterPro"/>
</dbReference>
<feature type="region of interest" description="Disordered" evidence="8">
    <location>
        <begin position="1"/>
        <end position="59"/>
    </location>
</feature>
<reference evidence="9 10" key="1">
    <citation type="submission" date="2023-10" db="EMBL/GenBank/DDBJ databases">
        <title>Chromosome-scale genome assembly provides insights into flower coloration mechanisms of Canna indica.</title>
        <authorList>
            <person name="Li C."/>
        </authorList>
    </citation>
    <scope>NUCLEOTIDE SEQUENCE [LARGE SCALE GENOMIC DNA]</scope>
    <source>
        <tissue evidence="9">Flower</tissue>
    </source>
</reference>
<dbReference type="InterPro" id="IPR038790">
    <property type="entry name" value="Med9_plant"/>
</dbReference>
<organism evidence="9 10">
    <name type="scientific">Canna indica</name>
    <name type="common">Indian-shot</name>
    <dbReference type="NCBI Taxonomy" id="4628"/>
    <lineage>
        <taxon>Eukaryota</taxon>
        <taxon>Viridiplantae</taxon>
        <taxon>Streptophyta</taxon>
        <taxon>Embryophyta</taxon>
        <taxon>Tracheophyta</taxon>
        <taxon>Spermatophyta</taxon>
        <taxon>Magnoliopsida</taxon>
        <taxon>Liliopsida</taxon>
        <taxon>Zingiberales</taxon>
        <taxon>Cannaceae</taxon>
        <taxon>Canna</taxon>
    </lineage>
</organism>
<evidence type="ECO:0000256" key="2">
    <source>
        <dbReference type="ARBA" id="ARBA00008089"/>
    </source>
</evidence>
<protein>
    <recommendedName>
        <fullName evidence="7">Mediator of RNA polymerase II transcription subunit 9</fullName>
    </recommendedName>
    <alternativeName>
        <fullName evidence="7">Mediator complex subunit 9</fullName>
    </alternativeName>
</protein>
<evidence type="ECO:0000256" key="6">
    <source>
        <dbReference type="ARBA" id="ARBA00023242"/>
    </source>
</evidence>
<keyword evidence="6 7" id="KW-0539">Nucleus</keyword>
<evidence type="ECO:0000256" key="3">
    <source>
        <dbReference type="ARBA" id="ARBA00023015"/>
    </source>
</evidence>
<feature type="compositionally biased region" description="Polar residues" evidence="8">
    <location>
        <begin position="16"/>
        <end position="28"/>
    </location>
</feature>
<proteinExistence type="inferred from homology"/>
<dbReference type="EMBL" id="CP136890">
    <property type="protein sequence ID" value="WOK91345.1"/>
    <property type="molecule type" value="Genomic_DNA"/>
</dbReference>
<dbReference type="AlphaFoldDB" id="A0AAQ3PYT9"/>
<dbReference type="Pfam" id="PF07544">
    <property type="entry name" value="Med9"/>
    <property type="match status" value="1"/>
</dbReference>
<keyword evidence="4 7" id="KW-0010">Activator</keyword>
<keyword evidence="10" id="KW-1185">Reference proteome</keyword>
<keyword evidence="3 7" id="KW-0805">Transcription regulation</keyword>
<comment type="subunit">
    <text evidence="7">Component of the Mediator complex.</text>
</comment>
<dbReference type="InterPro" id="IPR011425">
    <property type="entry name" value="Med9"/>
</dbReference>
<evidence type="ECO:0000313" key="9">
    <source>
        <dbReference type="EMBL" id="WOK91345.1"/>
    </source>
</evidence>
<evidence type="ECO:0000256" key="5">
    <source>
        <dbReference type="ARBA" id="ARBA00023163"/>
    </source>
</evidence>
<dbReference type="PANTHER" id="PTHR37188">
    <property type="entry name" value="MEDIATOR OF RNA POLYMERASE II TRANSCRIPTION SUBUNIT-RELATED"/>
    <property type="match status" value="1"/>
</dbReference>
<comment type="function">
    <text evidence="7">Component of the Mediator complex, a coactivator involved in the regulated transcription of nearly all RNA polymerase II-dependent genes. Mediator functions as a bridge to convey information from gene-specific regulatory proteins to the basal RNA polymerase II transcription machinery. Mediator is recruited to promoters by direct interactions with regulatory proteins and serves as a scaffold for the assembly of a functional preinitiation complex with RNA polymerase II and the general transcription factors.</text>
</comment>
<dbReference type="Proteomes" id="UP001327560">
    <property type="component" value="Chromosome 1"/>
</dbReference>
<evidence type="ECO:0000256" key="1">
    <source>
        <dbReference type="ARBA" id="ARBA00004123"/>
    </source>
</evidence>
<dbReference type="PANTHER" id="PTHR37188:SF1">
    <property type="entry name" value="MEDIATOR OF RNA POLYMERASE II TRANSCRIPTION SUBUNIT-RELATED"/>
    <property type="match status" value="1"/>
</dbReference>
<accession>A0AAQ3PYT9</accession>
<feature type="compositionally biased region" description="Pro residues" evidence="8">
    <location>
        <begin position="31"/>
        <end position="48"/>
    </location>
</feature>
<sequence>MDHQFGSSGGSWMMIPNQNPLNQEFHSLQPQFPPQPQPPPQPPPPPPSQIQQQHHHHPSLASHFRLLPLVERLADAIDSGNRDQHYEALVAELTTQFKRCQQLLETISENISAKSVTVEGQQHKLEETTQQLNQRRDLIAKYRSRVDELVNPENKR</sequence>
<evidence type="ECO:0000256" key="7">
    <source>
        <dbReference type="RuleBase" id="RU364145"/>
    </source>
</evidence>